<proteinExistence type="predicted"/>
<evidence type="ECO:0000256" key="1">
    <source>
        <dbReference type="SAM" id="MobiDB-lite"/>
    </source>
</evidence>
<reference evidence="2 3" key="1">
    <citation type="journal article" date="2018" name="Environ. Microbiol.">
        <title>Novel energy conservation strategies and behaviour of Pelotomaculum schinkii driving syntrophic propionate catabolism.</title>
        <authorList>
            <person name="Hidalgo-Ahumada C.A.P."/>
            <person name="Nobu M.K."/>
            <person name="Narihiro T."/>
            <person name="Tamaki H."/>
            <person name="Liu W.T."/>
            <person name="Kamagata Y."/>
            <person name="Stams A.J.M."/>
            <person name="Imachi H."/>
            <person name="Sousa D.Z."/>
        </authorList>
    </citation>
    <scope>NUCLEOTIDE SEQUENCE [LARGE SCALE GENOMIC DNA]</scope>
    <source>
        <strain evidence="2 3">MGP</strain>
    </source>
</reference>
<feature type="region of interest" description="Disordered" evidence="1">
    <location>
        <begin position="189"/>
        <end position="210"/>
    </location>
</feature>
<sequence>MVQPATEKLKHTSRETLCDTCKNAVPQLCVYMRSKPKDAEAALAAMGVERNKYTWTHASCGVYRVTSCPKYVPGALPRMAEGRPAPRRETELLDKILAGYDFSCPHCGGISGVKVARISLLKPEDWYCRCSNCVKSFRPRKKEVKKLELVNESAISCNESAISCNESAISCNESAISCNENTDPGSNPADLCNAEPLGLQQEPGGQPEKPKTRLEIAREKLTKERYLAMKSEKEGLSDKQICKYYAIAADVMIALKREWGIKIGAGMIIPKPQQEPKKELAPTGTRLTISQALQLRTELAEDVVCLNRILAAGSPGEDVTERIYRMLVWQRDTHQAALDQLNDIFNTATIAI</sequence>
<name>A0A4Y7RWM3_9FIRM</name>
<keyword evidence="3" id="KW-1185">Reference proteome</keyword>
<evidence type="ECO:0000313" key="2">
    <source>
        <dbReference type="EMBL" id="TEB13395.1"/>
    </source>
</evidence>
<evidence type="ECO:0000313" key="3">
    <source>
        <dbReference type="Proteomes" id="UP000297597"/>
    </source>
</evidence>
<dbReference type="EMBL" id="QFFZ01000002">
    <property type="protein sequence ID" value="TEB13395.1"/>
    <property type="molecule type" value="Genomic_DNA"/>
</dbReference>
<protein>
    <submittedName>
        <fullName evidence="2">Uncharacterized protein</fullName>
    </submittedName>
</protein>
<dbReference type="AlphaFoldDB" id="A0A4Y7RWM3"/>
<organism evidence="2 3">
    <name type="scientific">Pelotomaculum propionicicum</name>
    <dbReference type="NCBI Taxonomy" id="258475"/>
    <lineage>
        <taxon>Bacteria</taxon>
        <taxon>Bacillati</taxon>
        <taxon>Bacillota</taxon>
        <taxon>Clostridia</taxon>
        <taxon>Eubacteriales</taxon>
        <taxon>Desulfotomaculaceae</taxon>
        <taxon>Pelotomaculum</taxon>
    </lineage>
</organism>
<accession>A0A4Y7RWM3</accession>
<dbReference type="RefSeq" id="WP_134212181.1">
    <property type="nucleotide sequence ID" value="NZ_QFFZ01000002.1"/>
</dbReference>
<comment type="caution">
    <text evidence="2">The sequence shown here is derived from an EMBL/GenBank/DDBJ whole genome shotgun (WGS) entry which is preliminary data.</text>
</comment>
<gene>
    <name evidence="2" type="ORF">Pmgp_00289</name>
</gene>
<dbReference type="Proteomes" id="UP000297597">
    <property type="component" value="Unassembled WGS sequence"/>
</dbReference>